<protein>
    <submittedName>
        <fullName evidence="1">Uncharacterized protein</fullName>
    </submittedName>
</protein>
<reference evidence="1 2" key="1">
    <citation type="submission" date="2018-09" db="EMBL/GenBank/DDBJ databases">
        <authorList>
            <person name="Zhu H."/>
        </authorList>
    </citation>
    <scope>NUCLEOTIDE SEQUENCE [LARGE SCALE GENOMIC DNA]</scope>
    <source>
        <strain evidence="1 2">K2S05-167</strain>
    </source>
</reference>
<gene>
    <name evidence="1" type="ORF">D3875_00070</name>
</gene>
<dbReference type="Proteomes" id="UP000286287">
    <property type="component" value="Unassembled WGS sequence"/>
</dbReference>
<dbReference type="OrthoDB" id="55546at2"/>
<keyword evidence="2" id="KW-1185">Reference proteome</keyword>
<sequence>MVGGTPAEDIVLVVPDDERWEGLIRAVADEYGVPIRFTTSVTAAETRVGRWTLRALQAIEDDLSFESVTRLLAHPLDLGMDGAEWQRVRAARPATPAQWGETGLEISRLQWPEKAKSSEWTALLTELMDARGVTARAGRGLDLIAMNFVRAELAVLATPWREELTRPQFFEELRDLLSLVTVPSQLGSQGVELLTPPSLIGAQVPHVFFMGMSDGSLPAPLQDDPTLDFLERKRLHAAGVAIETAATLSRRHAVTFWGALQASGAATFSYARLAPGSSGLPSPYLSPLGLTEATPSHYACSPEEAR</sequence>
<proteinExistence type="predicted"/>
<evidence type="ECO:0000313" key="1">
    <source>
        <dbReference type="EMBL" id="RJF76148.1"/>
    </source>
</evidence>
<dbReference type="AlphaFoldDB" id="A0A418VJ71"/>
<dbReference type="InterPro" id="IPR027417">
    <property type="entry name" value="P-loop_NTPase"/>
</dbReference>
<dbReference type="SUPFAM" id="SSF52540">
    <property type="entry name" value="P-loop containing nucleoside triphosphate hydrolases"/>
    <property type="match status" value="1"/>
</dbReference>
<name>A0A418VJ71_9DEIO</name>
<dbReference type="Gene3D" id="3.40.50.300">
    <property type="entry name" value="P-loop containing nucleotide triphosphate hydrolases"/>
    <property type="match status" value="1"/>
</dbReference>
<dbReference type="RefSeq" id="WP_119759818.1">
    <property type="nucleotide sequence ID" value="NZ_QYUJ01000001.1"/>
</dbReference>
<comment type="caution">
    <text evidence="1">The sequence shown here is derived from an EMBL/GenBank/DDBJ whole genome shotgun (WGS) entry which is preliminary data.</text>
</comment>
<dbReference type="EMBL" id="QYUJ01000001">
    <property type="protein sequence ID" value="RJF76148.1"/>
    <property type="molecule type" value="Genomic_DNA"/>
</dbReference>
<accession>A0A418VJ71</accession>
<organism evidence="1 2">
    <name type="scientific">Deinococcus cavernae</name>
    <dbReference type="NCBI Taxonomy" id="2320857"/>
    <lineage>
        <taxon>Bacteria</taxon>
        <taxon>Thermotogati</taxon>
        <taxon>Deinococcota</taxon>
        <taxon>Deinococci</taxon>
        <taxon>Deinococcales</taxon>
        <taxon>Deinococcaceae</taxon>
        <taxon>Deinococcus</taxon>
    </lineage>
</organism>
<evidence type="ECO:0000313" key="2">
    <source>
        <dbReference type="Proteomes" id="UP000286287"/>
    </source>
</evidence>